<dbReference type="AlphaFoldDB" id="A0AAN9HQZ7"/>
<dbReference type="GO" id="GO:0003677">
    <property type="term" value="F:DNA binding"/>
    <property type="evidence" value="ECO:0007669"/>
    <property type="project" value="InterPro"/>
</dbReference>
<dbReference type="InterPro" id="IPR036390">
    <property type="entry name" value="WH_DNA-bd_sf"/>
</dbReference>
<evidence type="ECO:0000256" key="1">
    <source>
        <dbReference type="SAM" id="MobiDB-lite"/>
    </source>
</evidence>
<reference evidence="3 4" key="1">
    <citation type="submission" date="2024-01" db="EMBL/GenBank/DDBJ databases">
        <title>The genomes of 5 underutilized Papilionoideae crops provide insights into root nodulation and disease resistanc.</title>
        <authorList>
            <person name="Yuan L."/>
        </authorList>
    </citation>
    <scope>NUCLEOTIDE SEQUENCE [LARGE SCALE GENOMIC DNA]</scope>
    <source>
        <strain evidence="3">ZHUSHIDOU_FW_LH</strain>
        <tissue evidence="3">Leaf</tissue>
    </source>
</reference>
<accession>A0AAN9HQZ7</accession>
<protein>
    <recommendedName>
        <fullName evidence="2">H15 domain-containing protein</fullName>
    </recommendedName>
</protein>
<name>A0AAN9HQZ7_CROPI</name>
<dbReference type="SUPFAM" id="SSF46785">
    <property type="entry name" value="Winged helix' DNA-binding domain"/>
    <property type="match status" value="1"/>
</dbReference>
<comment type="caution">
    <text evidence="3">The sequence shown here is derived from an EMBL/GenBank/DDBJ whole genome shotgun (WGS) entry which is preliminary data.</text>
</comment>
<dbReference type="InterPro" id="IPR036388">
    <property type="entry name" value="WH-like_DNA-bd_sf"/>
</dbReference>
<gene>
    <name evidence="3" type="ORF">RIF29_33915</name>
</gene>
<sequence>MIREVIVTLKEEKTGSSQYAITQLPPNFRMLLLYKFKKLVAAGKLVKVKGSFKLRTAKLVKTPSSLAKKKVAAAKPKPKLNIVVSKPKVVANAAKGPAKAKPAAKPKSAQRCCGET</sequence>
<evidence type="ECO:0000259" key="2">
    <source>
        <dbReference type="PROSITE" id="PS51504"/>
    </source>
</evidence>
<dbReference type="Gene3D" id="1.10.10.10">
    <property type="entry name" value="Winged helix-like DNA-binding domain superfamily/Winged helix DNA-binding domain"/>
    <property type="match status" value="1"/>
</dbReference>
<dbReference type="GO" id="GO:0006334">
    <property type="term" value="P:nucleosome assembly"/>
    <property type="evidence" value="ECO:0007669"/>
    <property type="project" value="InterPro"/>
</dbReference>
<feature type="region of interest" description="Disordered" evidence="1">
    <location>
        <begin position="95"/>
        <end position="116"/>
    </location>
</feature>
<dbReference type="SMART" id="SM00526">
    <property type="entry name" value="H15"/>
    <property type="match status" value="1"/>
</dbReference>
<dbReference type="EMBL" id="JAYWIO010000007">
    <property type="protein sequence ID" value="KAK7251046.1"/>
    <property type="molecule type" value="Genomic_DNA"/>
</dbReference>
<feature type="compositionally biased region" description="Low complexity" evidence="1">
    <location>
        <begin position="95"/>
        <end position="107"/>
    </location>
</feature>
<feature type="domain" description="H15" evidence="2">
    <location>
        <begin position="1"/>
        <end position="56"/>
    </location>
</feature>
<proteinExistence type="predicted"/>
<evidence type="ECO:0000313" key="4">
    <source>
        <dbReference type="Proteomes" id="UP001372338"/>
    </source>
</evidence>
<dbReference type="PROSITE" id="PS51504">
    <property type="entry name" value="H15"/>
    <property type="match status" value="1"/>
</dbReference>
<dbReference type="InterPro" id="IPR005818">
    <property type="entry name" value="Histone_H1/H5_H15"/>
</dbReference>
<dbReference type="GO" id="GO:0000786">
    <property type="term" value="C:nucleosome"/>
    <property type="evidence" value="ECO:0007669"/>
    <property type="project" value="InterPro"/>
</dbReference>
<keyword evidence="4" id="KW-1185">Reference proteome</keyword>
<dbReference type="Proteomes" id="UP001372338">
    <property type="component" value="Unassembled WGS sequence"/>
</dbReference>
<organism evidence="3 4">
    <name type="scientific">Crotalaria pallida</name>
    <name type="common">Smooth rattlebox</name>
    <name type="synonym">Crotalaria striata</name>
    <dbReference type="NCBI Taxonomy" id="3830"/>
    <lineage>
        <taxon>Eukaryota</taxon>
        <taxon>Viridiplantae</taxon>
        <taxon>Streptophyta</taxon>
        <taxon>Embryophyta</taxon>
        <taxon>Tracheophyta</taxon>
        <taxon>Spermatophyta</taxon>
        <taxon>Magnoliopsida</taxon>
        <taxon>eudicotyledons</taxon>
        <taxon>Gunneridae</taxon>
        <taxon>Pentapetalae</taxon>
        <taxon>rosids</taxon>
        <taxon>fabids</taxon>
        <taxon>Fabales</taxon>
        <taxon>Fabaceae</taxon>
        <taxon>Papilionoideae</taxon>
        <taxon>50 kb inversion clade</taxon>
        <taxon>genistoids sensu lato</taxon>
        <taxon>core genistoids</taxon>
        <taxon>Crotalarieae</taxon>
        <taxon>Crotalaria</taxon>
    </lineage>
</organism>
<evidence type="ECO:0000313" key="3">
    <source>
        <dbReference type="EMBL" id="KAK7251046.1"/>
    </source>
</evidence>